<dbReference type="Proteomes" id="UP000479000">
    <property type="component" value="Unassembled WGS sequence"/>
</dbReference>
<dbReference type="OrthoDB" id="9936463at2759"/>
<name>A0A6H5GKF8_9HEMI</name>
<organism evidence="1 2">
    <name type="scientific">Nesidiocoris tenuis</name>
    <dbReference type="NCBI Taxonomy" id="355587"/>
    <lineage>
        <taxon>Eukaryota</taxon>
        <taxon>Metazoa</taxon>
        <taxon>Ecdysozoa</taxon>
        <taxon>Arthropoda</taxon>
        <taxon>Hexapoda</taxon>
        <taxon>Insecta</taxon>
        <taxon>Pterygota</taxon>
        <taxon>Neoptera</taxon>
        <taxon>Paraneoptera</taxon>
        <taxon>Hemiptera</taxon>
        <taxon>Heteroptera</taxon>
        <taxon>Panheteroptera</taxon>
        <taxon>Cimicomorpha</taxon>
        <taxon>Miridae</taxon>
        <taxon>Dicyphina</taxon>
        <taxon>Nesidiocoris</taxon>
    </lineage>
</organism>
<accession>A0A6H5GKF8</accession>
<sequence length="80" mass="8906">MTILLILCVPVPEYQFVHLGPGRSKRSAAVGTSRTLHLSAFGQNLQLNLEKTKLTRPTVPLYSVHANSTGHLIYQLLEHE</sequence>
<proteinExistence type="predicted"/>
<protein>
    <submittedName>
        <fullName evidence="1">Uncharacterized protein</fullName>
    </submittedName>
</protein>
<dbReference type="AlphaFoldDB" id="A0A6H5GKF8"/>
<gene>
    <name evidence="1" type="ORF">NTEN_LOCUS8218</name>
</gene>
<dbReference type="EMBL" id="CADCXU010012198">
    <property type="protein sequence ID" value="CAB0002431.1"/>
    <property type="molecule type" value="Genomic_DNA"/>
</dbReference>
<feature type="non-terminal residue" evidence="1">
    <location>
        <position position="80"/>
    </location>
</feature>
<evidence type="ECO:0000313" key="1">
    <source>
        <dbReference type="EMBL" id="CAB0002431.1"/>
    </source>
</evidence>
<keyword evidence="2" id="KW-1185">Reference proteome</keyword>
<evidence type="ECO:0000313" key="2">
    <source>
        <dbReference type="Proteomes" id="UP000479000"/>
    </source>
</evidence>
<reference evidence="1 2" key="1">
    <citation type="submission" date="2020-02" db="EMBL/GenBank/DDBJ databases">
        <authorList>
            <person name="Ferguson B K."/>
        </authorList>
    </citation>
    <scope>NUCLEOTIDE SEQUENCE [LARGE SCALE GENOMIC DNA]</scope>
</reference>